<evidence type="ECO:0000313" key="11">
    <source>
        <dbReference type="Proteomes" id="UP000285301"/>
    </source>
</evidence>
<evidence type="ECO:0000313" key="8">
    <source>
        <dbReference type="EMBL" id="RWS13110.1"/>
    </source>
</evidence>
<proteinExistence type="predicted"/>
<organism evidence="7 11">
    <name type="scientific">Dinothrombium tinctorium</name>
    <dbReference type="NCBI Taxonomy" id="1965070"/>
    <lineage>
        <taxon>Eukaryota</taxon>
        <taxon>Metazoa</taxon>
        <taxon>Ecdysozoa</taxon>
        <taxon>Arthropoda</taxon>
        <taxon>Chelicerata</taxon>
        <taxon>Arachnida</taxon>
        <taxon>Acari</taxon>
        <taxon>Acariformes</taxon>
        <taxon>Trombidiformes</taxon>
        <taxon>Prostigmata</taxon>
        <taxon>Anystina</taxon>
        <taxon>Parasitengona</taxon>
        <taxon>Trombidioidea</taxon>
        <taxon>Trombidiidae</taxon>
        <taxon>Dinothrombium</taxon>
    </lineage>
</organism>
<evidence type="ECO:0000313" key="7">
    <source>
        <dbReference type="EMBL" id="RWS12623.1"/>
    </source>
</evidence>
<dbReference type="InterPro" id="IPR011701">
    <property type="entry name" value="MFS"/>
</dbReference>
<feature type="transmembrane region" description="Helical" evidence="5">
    <location>
        <begin position="29"/>
        <end position="46"/>
    </location>
</feature>
<dbReference type="Gene3D" id="1.20.1250.20">
    <property type="entry name" value="MFS general substrate transporter like domains"/>
    <property type="match status" value="2"/>
</dbReference>
<feature type="domain" description="Major facilitator superfamily (MFS) profile" evidence="6">
    <location>
        <begin position="1"/>
        <end position="362"/>
    </location>
</feature>
<dbReference type="GO" id="GO:0015232">
    <property type="term" value="F:heme transmembrane transporter activity"/>
    <property type="evidence" value="ECO:0007669"/>
    <property type="project" value="TreeGrafter"/>
</dbReference>
<evidence type="ECO:0000313" key="10">
    <source>
        <dbReference type="EMBL" id="RWS13531.1"/>
    </source>
</evidence>
<reference evidence="7 11" key="1">
    <citation type="journal article" date="2018" name="Gigascience">
        <title>Genomes of trombidid mites reveal novel predicted allergens and laterally-transferred genes associated with secondary metabolism.</title>
        <authorList>
            <person name="Dong X."/>
            <person name="Chaisiri K."/>
            <person name="Xia D."/>
            <person name="Armstrong S.D."/>
            <person name="Fang Y."/>
            <person name="Donnelly M.J."/>
            <person name="Kadowaki T."/>
            <person name="McGarry J.W."/>
            <person name="Darby A.C."/>
            <person name="Makepeace B.L."/>
        </authorList>
    </citation>
    <scope>NUCLEOTIDE SEQUENCE [LARGE SCALE GENOMIC DNA]</scope>
    <source>
        <strain evidence="7">UoL-WK</strain>
    </source>
</reference>
<dbReference type="GO" id="GO:0016020">
    <property type="term" value="C:membrane"/>
    <property type="evidence" value="ECO:0007669"/>
    <property type="project" value="UniProtKB-SubCell"/>
</dbReference>
<comment type="caution">
    <text evidence="7">The sequence shown here is derived from an EMBL/GenBank/DDBJ whole genome shotgun (WGS) entry which is preliminary data.</text>
</comment>
<dbReference type="InterPro" id="IPR049680">
    <property type="entry name" value="FLVCR1-2_SLC49-like"/>
</dbReference>
<reference evidence="7" key="2">
    <citation type="submission" date="2018-11" db="EMBL/GenBank/DDBJ databases">
        <title>Trombidioid mite genomics.</title>
        <authorList>
            <person name="Dong X."/>
        </authorList>
    </citation>
    <scope>NUCLEOTIDE SEQUENCE</scope>
    <source>
        <strain evidence="7">UoL-WK</strain>
    </source>
</reference>
<dbReference type="Proteomes" id="UP000285301">
    <property type="component" value="Unassembled WGS sequence"/>
</dbReference>
<evidence type="ECO:0000256" key="1">
    <source>
        <dbReference type="ARBA" id="ARBA00004141"/>
    </source>
</evidence>
<keyword evidence="3 5" id="KW-1133">Transmembrane helix</keyword>
<evidence type="ECO:0000256" key="3">
    <source>
        <dbReference type="ARBA" id="ARBA00022989"/>
    </source>
</evidence>
<evidence type="ECO:0000256" key="5">
    <source>
        <dbReference type="SAM" id="Phobius"/>
    </source>
</evidence>
<keyword evidence="4 5" id="KW-0472">Membrane</keyword>
<protein>
    <submittedName>
        <fullName evidence="7">Putative MFS-type transporter C09D4.1-like protein</fullName>
    </submittedName>
</protein>
<keyword evidence="2 5" id="KW-0812">Transmembrane</keyword>
<comment type="subcellular location">
    <subcellularLocation>
        <location evidence="1">Membrane</location>
        <topology evidence="1">Multi-pass membrane protein</topology>
    </subcellularLocation>
</comment>
<evidence type="ECO:0000256" key="4">
    <source>
        <dbReference type="ARBA" id="ARBA00023136"/>
    </source>
</evidence>
<dbReference type="PROSITE" id="PS50850">
    <property type="entry name" value="MFS"/>
    <property type="match status" value="1"/>
</dbReference>
<evidence type="ECO:0000313" key="9">
    <source>
        <dbReference type="EMBL" id="RWS13113.1"/>
    </source>
</evidence>
<evidence type="ECO:0000259" key="6">
    <source>
        <dbReference type="PROSITE" id="PS50850"/>
    </source>
</evidence>
<dbReference type="InterPro" id="IPR020846">
    <property type="entry name" value="MFS_dom"/>
</dbReference>
<dbReference type="InterPro" id="IPR036259">
    <property type="entry name" value="MFS_trans_sf"/>
</dbReference>
<dbReference type="OrthoDB" id="422206at2759"/>
<feature type="transmembrane region" description="Helical" evidence="5">
    <location>
        <begin position="217"/>
        <end position="236"/>
    </location>
</feature>
<dbReference type="GO" id="GO:0020037">
    <property type="term" value="F:heme binding"/>
    <property type="evidence" value="ECO:0007669"/>
    <property type="project" value="TreeGrafter"/>
</dbReference>
<name>A0A3S3Q2E0_9ACAR</name>
<dbReference type="Pfam" id="PF07690">
    <property type="entry name" value="MFS_1"/>
    <property type="match status" value="1"/>
</dbReference>
<accession>A0A3S3Q2E0</accession>
<feature type="transmembrane region" description="Helical" evidence="5">
    <location>
        <begin position="179"/>
        <end position="197"/>
    </location>
</feature>
<dbReference type="EMBL" id="NCKU01001091">
    <property type="protein sequence ID" value="RWS13113.1"/>
    <property type="molecule type" value="Genomic_DNA"/>
</dbReference>
<dbReference type="SUPFAM" id="SSF103473">
    <property type="entry name" value="MFS general substrate transporter"/>
    <property type="match status" value="1"/>
</dbReference>
<dbReference type="GO" id="GO:0097037">
    <property type="term" value="P:heme export"/>
    <property type="evidence" value="ECO:0007669"/>
    <property type="project" value="TreeGrafter"/>
</dbReference>
<dbReference type="EMBL" id="NCKU01001251">
    <property type="protein sequence ID" value="RWS12623.1"/>
    <property type="molecule type" value="Genomic_DNA"/>
</dbReference>
<gene>
    <name evidence="10" type="ORF">B4U79_17355</name>
    <name evidence="9" type="ORF">B4U79_17388</name>
    <name evidence="8" type="ORF">B4U79_17391</name>
    <name evidence="7" type="ORF">B4U79_17435</name>
</gene>
<dbReference type="PANTHER" id="PTHR10924:SF4">
    <property type="entry name" value="GH15861P"/>
    <property type="match status" value="1"/>
</dbReference>
<sequence>MLSLVFFISNTFGVLPMNFIAEKYGKRKILIFCTFCMAFGSVIKQIACRPNLFWFAFIGQTLVSFSYTCNYGSSVHITKSWFKQSEISKVVAILVFGMYFGSAMGFVIPPNVIAGIDDEAKIAFRLEVFMLIQTLISITLFILVLAFFKEDNHSILTVTNECEFSFGFTLKSLGKNRNYLLLVISSSCVMGLFESQLTLLNHMILSVYPDSGQSVGTIGMLLMFSGCVSSLVMGYITDRFKSLRILYKVCNVLALSATTSYTLSYKFETVGLLYLTTTIMGFFLSSNSYLSLCVSYDITYPLSESVTSGVILATNQLFGALFSFVGTTMIISFGTFVCNLIFVFIIVFVITIDCFILHDECESEHKLEATPLLEQSKKLTDSKISIDMSSLFKFCKWNEQRQHRFLDRSNSII</sequence>
<feature type="transmembrane region" description="Helical" evidence="5">
    <location>
        <begin position="90"/>
        <end position="108"/>
    </location>
</feature>
<dbReference type="EMBL" id="NCKU01001092">
    <property type="protein sequence ID" value="RWS13110.1"/>
    <property type="molecule type" value="Genomic_DNA"/>
</dbReference>
<feature type="transmembrane region" description="Helical" evidence="5">
    <location>
        <begin position="331"/>
        <end position="357"/>
    </location>
</feature>
<feature type="transmembrane region" description="Helical" evidence="5">
    <location>
        <begin position="128"/>
        <end position="148"/>
    </location>
</feature>
<keyword evidence="11" id="KW-1185">Reference proteome</keyword>
<feature type="transmembrane region" description="Helical" evidence="5">
    <location>
        <begin position="271"/>
        <end position="294"/>
    </location>
</feature>
<evidence type="ECO:0000256" key="2">
    <source>
        <dbReference type="ARBA" id="ARBA00022692"/>
    </source>
</evidence>
<dbReference type="AlphaFoldDB" id="A0A3S3Q2E0"/>
<dbReference type="PANTHER" id="PTHR10924">
    <property type="entry name" value="MAJOR FACILITATOR SUPERFAMILY PROTEIN-RELATED"/>
    <property type="match status" value="1"/>
</dbReference>
<feature type="transmembrane region" description="Helical" evidence="5">
    <location>
        <begin position="52"/>
        <end position="69"/>
    </location>
</feature>
<dbReference type="EMBL" id="NCKU01000959">
    <property type="protein sequence ID" value="RWS13531.1"/>
    <property type="molecule type" value="Genomic_DNA"/>
</dbReference>